<reference evidence="3" key="1">
    <citation type="journal article" date="2020" name="mSystems">
        <title>Genome- and Community-Level Interaction Insights into Carbon Utilization and Element Cycling Functions of Hydrothermarchaeota in Hydrothermal Sediment.</title>
        <authorList>
            <person name="Zhou Z."/>
            <person name="Liu Y."/>
            <person name="Xu W."/>
            <person name="Pan J."/>
            <person name="Luo Z.H."/>
            <person name="Li M."/>
        </authorList>
    </citation>
    <scope>NUCLEOTIDE SEQUENCE [LARGE SCALE GENOMIC DNA]</scope>
    <source>
        <strain evidence="3">SpSt-192</strain>
    </source>
</reference>
<feature type="domain" description="SIS" evidence="2">
    <location>
        <begin position="195"/>
        <end position="335"/>
    </location>
</feature>
<dbReference type="PANTHER" id="PTHR10937:SF8">
    <property type="entry name" value="AMINOTRANSFERASE-RELATED"/>
    <property type="match status" value="1"/>
</dbReference>
<feature type="domain" description="SIS" evidence="2">
    <location>
        <begin position="29"/>
        <end position="171"/>
    </location>
</feature>
<protein>
    <submittedName>
        <fullName evidence="3">SIS domain-containing protein</fullName>
    </submittedName>
</protein>
<dbReference type="EMBL" id="DSID01000142">
    <property type="protein sequence ID" value="HEX69967.1"/>
    <property type="molecule type" value="Genomic_DNA"/>
</dbReference>
<dbReference type="GO" id="GO:0097367">
    <property type="term" value="F:carbohydrate derivative binding"/>
    <property type="evidence" value="ECO:0007669"/>
    <property type="project" value="InterPro"/>
</dbReference>
<dbReference type="PANTHER" id="PTHR10937">
    <property type="entry name" value="GLUCOSAMINE--FRUCTOSE-6-PHOSPHATE AMINOTRANSFERASE, ISOMERIZING"/>
    <property type="match status" value="1"/>
</dbReference>
<dbReference type="CDD" id="cd05009">
    <property type="entry name" value="SIS_GlmS_GlmD_2"/>
    <property type="match status" value="1"/>
</dbReference>
<dbReference type="Gene3D" id="3.40.50.10490">
    <property type="entry name" value="Glucose-6-phosphate isomerase like protein, domain 1"/>
    <property type="match status" value="2"/>
</dbReference>
<name>A0A7C2W657_9BACT</name>
<organism evidence="3">
    <name type="scientific">Thermorudis sp</name>
    <dbReference type="NCBI Taxonomy" id="1969470"/>
    <lineage>
        <taxon>Bacteria</taxon>
        <taxon>Pseudomonadati</taxon>
        <taxon>Thermomicrobiota</taxon>
        <taxon>Thermomicrobia</taxon>
        <taxon>Thermomicrobia incertae sedis</taxon>
        <taxon>Thermorudis</taxon>
    </lineage>
</organism>
<evidence type="ECO:0000259" key="2">
    <source>
        <dbReference type="PROSITE" id="PS51464"/>
    </source>
</evidence>
<gene>
    <name evidence="3" type="ORF">ENP13_01815</name>
</gene>
<dbReference type="InterPro" id="IPR046348">
    <property type="entry name" value="SIS_dom_sf"/>
</dbReference>
<comment type="caution">
    <text evidence="3">The sequence shown here is derived from an EMBL/GenBank/DDBJ whole genome shotgun (WGS) entry which is preliminary data.</text>
</comment>
<dbReference type="InterPro" id="IPR035466">
    <property type="entry name" value="GlmS/AgaS_SIS"/>
</dbReference>
<proteinExistence type="predicted"/>
<dbReference type="PROSITE" id="PS51464">
    <property type="entry name" value="SIS"/>
    <property type="match status" value="2"/>
</dbReference>
<sequence>MTVLEREIHEQPEALARLIQHGRPLAEDLAARIVAFQPTGVVIAARGSSDNAARYAQYLFGAHNRLVVALATPSLFTLYQSPPSLAGKLVIGISQSGRSPDIVAVIAEARRQGALTIALTNAIESPLAQAAEHVFPLHAGEERAIAATKTYTAELVALAMLSSALEAEPARWDALAAVPGAVQRAIELNAPVRELVNRFRYARHFAVIGRGFNYATAFEIALKMKETSYVIAEPYSSADFLHGPIAVIDEGFPVVAIAPSGKVLADMSSLIDVLDERRAELIVISDRQELLDRARAALPLPTGVPEWLSPVTAAIPGQLWALALALTRGLDPDRPRGLAKVTETL</sequence>
<dbReference type="Pfam" id="PF01380">
    <property type="entry name" value="SIS"/>
    <property type="match status" value="2"/>
</dbReference>
<dbReference type="InterPro" id="IPR001347">
    <property type="entry name" value="SIS_dom"/>
</dbReference>
<dbReference type="GO" id="GO:1901135">
    <property type="term" value="P:carbohydrate derivative metabolic process"/>
    <property type="evidence" value="ECO:0007669"/>
    <property type="project" value="InterPro"/>
</dbReference>
<dbReference type="CDD" id="cd05008">
    <property type="entry name" value="SIS_GlmS_GlmD_1"/>
    <property type="match status" value="1"/>
</dbReference>
<evidence type="ECO:0000256" key="1">
    <source>
        <dbReference type="ARBA" id="ARBA00022737"/>
    </source>
</evidence>
<dbReference type="SUPFAM" id="SSF53697">
    <property type="entry name" value="SIS domain"/>
    <property type="match status" value="1"/>
</dbReference>
<keyword evidence="1" id="KW-0677">Repeat</keyword>
<dbReference type="InterPro" id="IPR035490">
    <property type="entry name" value="GlmS/FrlB_SIS"/>
</dbReference>
<dbReference type="AlphaFoldDB" id="A0A7C2W657"/>
<accession>A0A7C2W657</accession>
<evidence type="ECO:0000313" key="3">
    <source>
        <dbReference type="EMBL" id="HEX69967.1"/>
    </source>
</evidence>